<reference evidence="1" key="1">
    <citation type="journal article" date="2014" name="BMC Genomics">
        <title>Characterizing the developmental transcriptome of the oriental fruit fly, Bactrocera dorsalis (Diptera: Tephritidae) through comparative genomic analysis with Drosophila melanogaster utilizing modENCODE datasets.</title>
        <authorList>
            <person name="Geib S.M."/>
            <person name="Calla B."/>
            <person name="Hall B."/>
            <person name="Hou S."/>
            <person name="Manoukis N.C."/>
        </authorList>
    </citation>
    <scope>NUCLEOTIDE SEQUENCE</scope>
    <source>
        <strain evidence="1">Punador</strain>
    </source>
</reference>
<sequence length="702" mass="81628">MSNAKYVLLSKHDFSEIAYENQSQNVFEKILAFLKQKQFARILAFCALITTLQLLHMRFYYYETNRVYETTIQIEVWENNITATESVPNVTKHNETRSQYEYFIHTSQCRVPYVEPFAENVLKIFNPLKYKYTNCTKDEAFITSIYQLNARQYFLHMNMENIARAVKPLNATAMDVRCCYRQIVRAGSGGSADSKYNLLNCVIFHQDFLVPQHIDYIITECYLGDNNKNPLQKDAFSFIQVTKKTNSTDNATESNVSGIRKPSVLLIGIDAVSRINLRRTMPQTFKYLQMNQWLELLGYNKIGDNTFPNLMAFLTSYNLTMAEAKCMPKTVGGLNNPLCNFIWNDFKRFGYKTAYAEDTSSLSTFNYRKKGFERPPTDYYLRPLTMAIEKVLKVTKKAGLSYCVGRKHYGEYIYDYALQFANAYPEEPLFGLFWTNSFSHNAFDIEATMDVKVLEYLKKLKTDGILERSIVIFLADHGIRWGPLLKLKSGFLEERLPMFFISLPPWYQKQHPDFVKVLQTNQKRLTTPYDIYATMKHILEVAQPEMEFPEVNGTMRGISIFREIPENRTCNDAGIPEHWCTCVPYEIVPTKDEVAKTVTLLVIKDINQYLVNKNISDKCAELKLETINSVEMKMIKIPNESTYRINFEANPEKARFQVTVVYNITTNTIDTKVEDISRLDWYAKTSNCIDLKEEKKYCICKK</sequence>
<protein>
    <submittedName>
        <fullName evidence="1">Uncharacterized protein</fullName>
    </submittedName>
</protein>
<name>A0A034VB08_BACDO</name>
<dbReference type="CDD" id="cd16021">
    <property type="entry name" value="ALP_like"/>
    <property type="match status" value="1"/>
</dbReference>
<dbReference type="Gene3D" id="3.40.720.10">
    <property type="entry name" value="Alkaline Phosphatase, subunit A"/>
    <property type="match status" value="1"/>
</dbReference>
<organism evidence="1">
    <name type="scientific">Bactrocera dorsalis</name>
    <name type="common">Oriental fruit fly</name>
    <name type="synonym">Dacus dorsalis</name>
    <dbReference type="NCBI Taxonomy" id="27457"/>
    <lineage>
        <taxon>Eukaryota</taxon>
        <taxon>Metazoa</taxon>
        <taxon>Ecdysozoa</taxon>
        <taxon>Arthropoda</taxon>
        <taxon>Hexapoda</taxon>
        <taxon>Insecta</taxon>
        <taxon>Pterygota</taxon>
        <taxon>Neoptera</taxon>
        <taxon>Endopterygota</taxon>
        <taxon>Diptera</taxon>
        <taxon>Brachycera</taxon>
        <taxon>Muscomorpha</taxon>
        <taxon>Tephritoidea</taxon>
        <taxon>Tephritidae</taxon>
        <taxon>Bactrocera</taxon>
        <taxon>Bactrocera</taxon>
    </lineage>
</organism>
<accession>A0A034VB08</accession>
<dbReference type="GO" id="GO:0005615">
    <property type="term" value="C:extracellular space"/>
    <property type="evidence" value="ECO:0007669"/>
    <property type="project" value="TreeGrafter"/>
</dbReference>
<dbReference type="FunFam" id="3.40.720.10:FF:000017">
    <property type="entry name" value="Predicted protein"/>
    <property type="match status" value="1"/>
</dbReference>
<dbReference type="Pfam" id="PF02995">
    <property type="entry name" value="DUF229"/>
    <property type="match status" value="1"/>
</dbReference>
<dbReference type="AlphaFoldDB" id="A0A034VB08"/>
<dbReference type="InterPro" id="IPR017850">
    <property type="entry name" value="Alkaline_phosphatase_core_sf"/>
</dbReference>
<dbReference type="PANTHER" id="PTHR10974">
    <property type="entry name" value="FI08016P-RELATED"/>
    <property type="match status" value="1"/>
</dbReference>
<dbReference type="InterPro" id="IPR004245">
    <property type="entry name" value="DUF229"/>
</dbReference>
<dbReference type="OrthoDB" id="413313at2759"/>
<dbReference type="SUPFAM" id="SSF53649">
    <property type="entry name" value="Alkaline phosphatase-like"/>
    <property type="match status" value="1"/>
</dbReference>
<dbReference type="PANTHER" id="PTHR10974:SF9">
    <property type="entry name" value="DUF229 DOMAIN CONTAINING PROTEIN-RELATED"/>
    <property type="match status" value="1"/>
</dbReference>
<dbReference type="EMBL" id="GAKP01019670">
    <property type="protein sequence ID" value="JAC39282.1"/>
    <property type="molecule type" value="Transcribed_RNA"/>
</dbReference>
<proteinExistence type="predicted"/>
<evidence type="ECO:0000313" key="1">
    <source>
        <dbReference type="EMBL" id="JAC39282.1"/>
    </source>
</evidence>